<reference evidence="1" key="1">
    <citation type="submission" date="2023-04" db="EMBL/GenBank/DDBJ databases">
        <title>A chromosome-level genome assembly of the parasitoid wasp Eretmocerus hayati.</title>
        <authorList>
            <person name="Zhong Y."/>
            <person name="Liu S."/>
            <person name="Liu Y."/>
        </authorList>
    </citation>
    <scope>NUCLEOTIDE SEQUENCE</scope>
    <source>
        <strain evidence="1">ZJU_SS_LIU_2023</strain>
    </source>
</reference>
<accession>A0ACC2N0B2</accession>
<keyword evidence="2" id="KW-1185">Reference proteome</keyword>
<evidence type="ECO:0000313" key="2">
    <source>
        <dbReference type="Proteomes" id="UP001239111"/>
    </source>
</evidence>
<comment type="caution">
    <text evidence="1">The sequence shown here is derived from an EMBL/GenBank/DDBJ whole genome shotgun (WGS) entry which is preliminary data.</text>
</comment>
<proteinExistence type="predicted"/>
<dbReference type="EMBL" id="CM056744">
    <property type="protein sequence ID" value="KAJ8664538.1"/>
    <property type="molecule type" value="Genomic_DNA"/>
</dbReference>
<gene>
    <name evidence="1" type="ORF">QAD02_006200</name>
</gene>
<organism evidence="1 2">
    <name type="scientific">Eretmocerus hayati</name>
    <dbReference type="NCBI Taxonomy" id="131215"/>
    <lineage>
        <taxon>Eukaryota</taxon>
        <taxon>Metazoa</taxon>
        <taxon>Ecdysozoa</taxon>
        <taxon>Arthropoda</taxon>
        <taxon>Hexapoda</taxon>
        <taxon>Insecta</taxon>
        <taxon>Pterygota</taxon>
        <taxon>Neoptera</taxon>
        <taxon>Endopterygota</taxon>
        <taxon>Hymenoptera</taxon>
        <taxon>Apocrita</taxon>
        <taxon>Proctotrupomorpha</taxon>
        <taxon>Chalcidoidea</taxon>
        <taxon>Aphelinidae</taxon>
        <taxon>Aphelininae</taxon>
        <taxon>Eretmocerus</taxon>
    </lineage>
</organism>
<protein>
    <submittedName>
        <fullName evidence="1">Uncharacterized protein</fullName>
    </submittedName>
</protein>
<sequence length="272" mass="29961">MISCNISIFCILFGISNIIVSNSEPLGGDYVKKVSQNNFDFVVSIAHSDESLSWKEGHFCTGTLFTYKHILTSEKCLFGKSANEIVLYIGSPHVKRAKKYQACKLITHSSWVAEVDNEVTTIGSENIGVITLCKIMKPHKIRPASISFASDNRRPGAKAVVAGWGSLKDGSKSMYLRKASVAVLGQNDCQKETNGRFTDGQVLCTSATPYVMTKPGDTGGPLFDQQDRLIAISTGTWFMGIQNPDSVINTHLNLLNYRRFLSNFIRIYDASS</sequence>
<evidence type="ECO:0000313" key="1">
    <source>
        <dbReference type="EMBL" id="KAJ8664538.1"/>
    </source>
</evidence>
<name>A0ACC2N0B2_9HYME</name>
<dbReference type="Proteomes" id="UP001239111">
    <property type="component" value="Chromosome 4"/>
</dbReference>